<evidence type="ECO:0000313" key="17">
    <source>
        <dbReference type="Proteomes" id="UP001153076"/>
    </source>
</evidence>
<dbReference type="FunFam" id="3.40.30.10:FF:000109">
    <property type="entry name" value="Protein disulfide-isomerase"/>
    <property type="match status" value="1"/>
</dbReference>
<keyword evidence="9 14" id="KW-0413">Isomerase</keyword>
<keyword evidence="17" id="KW-1185">Reference proteome</keyword>
<dbReference type="CDD" id="cd02961">
    <property type="entry name" value="PDI_a_family"/>
    <property type="match status" value="1"/>
</dbReference>
<dbReference type="NCBIfam" id="TIGR01130">
    <property type="entry name" value="ER_PDI_fam"/>
    <property type="match status" value="1"/>
</dbReference>
<dbReference type="FunFam" id="3.40.30.10:FF:000023">
    <property type="entry name" value="Protein disulfide-isomerase"/>
    <property type="match status" value="1"/>
</dbReference>
<name>A0A9Q1K8N7_9CARY</name>
<evidence type="ECO:0000256" key="7">
    <source>
        <dbReference type="ARBA" id="ARBA00023157"/>
    </source>
</evidence>
<comment type="function">
    <text evidence="11">Acts as a protein-folding catalyst that interacts with nascent polypeptides to catalyze the formation, isomerization, and reduction or oxidation of disulfide bonds.</text>
</comment>
<feature type="chain" id="PRO_5040529242" description="Protein disulfide-isomerase" evidence="14">
    <location>
        <begin position="23"/>
        <end position="597"/>
    </location>
</feature>
<evidence type="ECO:0000256" key="11">
    <source>
        <dbReference type="ARBA" id="ARBA00054003"/>
    </source>
</evidence>
<dbReference type="PROSITE" id="PS51352">
    <property type="entry name" value="THIOREDOXIN_2"/>
    <property type="match status" value="2"/>
</dbReference>
<protein>
    <recommendedName>
        <fullName evidence="14">Protein disulfide-isomerase</fullName>
        <ecNumber evidence="14">5.3.4.1</ecNumber>
    </recommendedName>
</protein>
<dbReference type="PRINTS" id="PR00421">
    <property type="entry name" value="THIOREDOXIN"/>
</dbReference>
<organism evidence="16 17">
    <name type="scientific">Carnegiea gigantea</name>
    <dbReference type="NCBI Taxonomy" id="171969"/>
    <lineage>
        <taxon>Eukaryota</taxon>
        <taxon>Viridiplantae</taxon>
        <taxon>Streptophyta</taxon>
        <taxon>Embryophyta</taxon>
        <taxon>Tracheophyta</taxon>
        <taxon>Spermatophyta</taxon>
        <taxon>Magnoliopsida</taxon>
        <taxon>eudicotyledons</taxon>
        <taxon>Gunneridae</taxon>
        <taxon>Pentapetalae</taxon>
        <taxon>Caryophyllales</taxon>
        <taxon>Cactineae</taxon>
        <taxon>Cactaceae</taxon>
        <taxon>Cactoideae</taxon>
        <taxon>Echinocereeae</taxon>
        <taxon>Carnegiea</taxon>
    </lineage>
</organism>
<dbReference type="GO" id="GO:0005788">
    <property type="term" value="C:endoplasmic reticulum lumen"/>
    <property type="evidence" value="ECO:0007669"/>
    <property type="project" value="UniProtKB-SubCell"/>
</dbReference>
<dbReference type="GO" id="GO:0034976">
    <property type="term" value="P:response to endoplasmic reticulum stress"/>
    <property type="evidence" value="ECO:0007669"/>
    <property type="project" value="TreeGrafter"/>
</dbReference>
<proteinExistence type="inferred from homology"/>
<evidence type="ECO:0000256" key="13">
    <source>
        <dbReference type="RuleBase" id="RU004208"/>
    </source>
</evidence>
<dbReference type="InterPro" id="IPR005788">
    <property type="entry name" value="PDI_thioredoxin-like_dom"/>
</dbReference>
<evidence type="ECO:0000256" key="10">
    <source>
        <dbReference type="ARBA" id="ARBA00023284"/>
    </source>
</evidence>
<comment type="subcellular location">
    <subcellularLocation>
        <location evidence="2">Endoplasmic reticulum lumen</location>
    </subcellularLocation>
</comment>
<comment type="similarity">
    <text evidence="3 13">Belongs to the protein disulfide isomerase family.</text>
</comment>
<dbReference type="PANTHER" id="PTHR18929:SF246">
    <property type="entry name" value="PROTEIN DISULFIDE ISOMERASE-LIKE 1-4"/>
    <property type="match status" value="1"/>
</dbReference>
<dbReference type="InterPro" id="IPR017937">
    <property type="entry name" value="Thioredoxin_CS"/>
</dbReference>
<feature type="disulfide bond" description="Redox-active" evidence="12">
    <location>
        <begin position="116"/>
        <end position="119"/>
    </location>
</feature>
<accession>A0A9Q1K8N7</accession>
<reference evidence="16" key="1">
    <citation type="submission" date="2022-04" db="EMBL/GenBank/DDBJ databases">
        <title>Carnegiea gigantea Genome sequencing and assembly v2.</title>
        <authorList>
            <person name="Copetti D."/>
            <person name="Sanderson M.J."/>
            <person name="Burquez A."/>
            <person name="Wojciechowski M.F."/>
        </authorList>
    </citation>
    <scope>NUCLEOTIDE SEQUENCE</scope>
    <source>
        <strain evidence="16">SGP5-SGP5p</strain>
        <tissue evidence="16">Aerial part</tissue>
    </source>
</reference>
<dbReference type="GO" id="GO:0006457">
    <property type="term" value="P:protein folding"/>
    <property type="evidence" value="ECO:0007669"/>
    <property type="project" value="TreeGrafter"/>
</dbReference>
<evidence type="ECO:0000256" key="6">
    <source>
        <dbReference type="ARBA" id="ARBA00022824"/>
    </source>
</evidence>
<feature type="disulfide bond" description="Redox-active" evidence="12">
    <location>
        <begin position="458"/>
        <end position="461"/>
    </location>
</feature>
<evidence type="ECO:0000256" key="1">
    <source>
        <dbReference type="ARBA" id="ARBA00001182"/>
    </source>
</evidence>
<dbReference type="InterPro" id="IPR013766">
    <property type="entry name" value="Thioredoxin_domain"/>
</dbReference>
<dbReference type="SUPFAM" id="SSF52833">
    <property type="entry name" value="Thioredoxin-like"/>
    <property type="match status" value="4"/>
</dbReference>
<dbReference type="EC" id="5.3.4.1" evidence="14"/>
<evidence type="ECO:0000256" key="8">
    <source>
        <dbReference type="ARBA" id="ARBA00023180"/>
    </source>
</evidence>
<dbReference type="CDD" id="cd02982">
    <property type="entry name" value="PDI_b'_family"/>
    <property type="match status" value="1"/>
</dbReference>
<evidence type="ECO:0000256" key="12">
    <source>
        <dbReference type="PIRSR" id="PIRSR605792-51"/>
    </source>
</evidence>
<gene>
    <name evidence="16" type="ORF">Cgig2_004503</name>
</gene>
<dbReference type="OrthoDB" id="427280at2759"/>
<dbReference type="AlphaFoldDB" id="A0A9Q1K8N7"/>
<evidence type="ECO:0000313" key="16">
    <source>
        <dbReference type="EMBL" id="KAJ8438393.1"/>
    </source>
</evidence>
<dbReference type="PANTHER" id="PTHR18929">
    <property type="entry name" value="PROTEIN DISULFIDE ISOMERASE"/>
    <property type="match status" value="1"/>
</dbReference>
<dbReference type="InterPro" id="IPR036249">
    <property type="entry name" value="Thioredoxin-like_sf"/>
</dbReference>
<dbReference type="FunFam" id="3.40.30.10:FF:000042">
    <property type="entry name" value="protein disulfide-isomerase A2"/>
    <property type="match status" value="1"/>
</dbReference>
<evidence type="ECO:0000256" key="2">
    <source>
        <dbReference type="ARBA" id="ARBA00004319"/>
    </source>
</evidence>
<dbReference type="Proteomes" id="UP001153076">
    <property type="component" value="Unassembled WGS sequence"/>
</dbReference>
<evidence type="ECO:0000256" key="5">
    <source>
        <dbReference type="ARBA" id="ARBA00022737"/>
    </source>
</evidence>
<evidence type="ECO:0000259" key="15">
    <source>
        <dbReference type="PROSITE" id="PS51352"/>
    </source>
</evidence>
<dbReference type="EMBL" id="JAKOGI010000254">
    <property type="protein sequence ID" value="KAJ8438393.1"/>
    <property type="molecule type" value="Genomic_DNA"/>
</dbReference>
<dbReference type="FunFam" id="3.40.30.10:FF:000134">
    <property type="entry name" value="Protein disulfide-isomerase"/>
    <property type="match status" value="1"/>
</dbReference>
<evidence type="ECO:0000256" key="9">
    <source>
        <dbReference type="ARBA" id="ARBA00023235"/>
    </source>
</evidence>
<evidence type="ECO:0000256" key="4">
    <source>
        <dbReference type="ARBA" id="ARBA00022729"/>
    </source>
</evidence>
<feature type="domain" description="Thioredoxin" evidence="15">
    <location>
        <begin position="408"/>
        <end position="538"/>
    </location>
</feature>
<dbReference type="InterPro" id="IPR005792">
    <property type="entry name" value="Prot_disulphide_isomerase"/>
</dbReference>
<keyword evidence="5" id="KW-0677">Repeat</keyword>
<dbReference type="GO" id="GO:0003756">
    <property type="term" value="F:protein disulfide isomerase activity"/>
    <property type="evidence" value="ECO:0007669"/>
    <property type="project" value="UniProtKB-EC"/>
</dbReference>
<dbReference type="Gene3D" id="3.40.30.10">
    <property type="entry name" value="Glutaredoxin"/>
    <property type="match status" value="4"/>
</dbReference>
<keyword evidence="6" id="KW-0256">Endoplasmic reticulum</keyword>
<dbReference type="Pfam" id="PF13848">
    <property type="entry name" value="Thioredoxin_6"/>
    <property type="match status" value="1"/>
</dbReference>
<evidence type="ECO:0000256" key="14">
    <source>
        <dbReference type="RuleBase" id="RU361130"/>
    </source>
</evidence>
<comment type="caution">
    <text evidence="16">The sequence shown here is derived from an EMBL/GenBank/DDBJ whole genome shotgun (WGS) entry which is preliminary data.</text>
</comment>
<dbReference type="PROSITE" id="PS00194">
    <property type="entry name" value="THIOREDOXIN_1"/>
    <property type="match status" value="2"/>
</dbReference>
<feature type="signal peptide" evidence="14">
    <location>
        <begin position="1"/>
        <end position="22"/>
    </location>
</feature>
<keyword evidence="4 14" id="KW-0732">Signal</keyword>
<feature type="domain" description="Thioredoxin" evidence="15">
    <location>
        <begin position="38"/>
        <end position="194"/>
    </location>
</feature>
<dbReference type="CDD" id="cd02981">
    <property type="entry name" value="PDI_b_family"/>
    <property type="match status" value="1"/>
</dbReference>
<dbReference type="CDD" id="cd02995">
    <property type="entry name" value="PDI_a_PDI_a'_C"/>
    <property type="match status" value="1"/>
</dbReference>
<evidence type="ECO:0000256" key="3">
    <source>
        <dbReference type="ARBA" id="ARBA00006347"/>
    </source>
</evidence>
<sequence>MAASKPVLLLAISALLLCTAVSTTIDDDGEDLTFLEEPKPPKDYPDYADPRYKPEGEEAEIYGGSYEDFQAWSNPHAPPPPVVDEKDVVVLNNATFEEFVTKTHTHVMVQFYAPWCGYCQSLAPEYAAAATELKEEGSGVVLAKVDAIQESDLADQFKVEGFPSIFLFSHGVHLPYNGDRTKDAIVSWLKKKTGSAIKNVTTTEEAKQLLDSEPKLVVAFLDSLTGPDSEEFNDAAKLEDDVNFYQTNSPDVAKIFHFDSQVKRAAVVLLKNEAEKLSLFDGNFSKSAILEFVSANKHPLVINFTRESAPLVFENPPIKKQVYLFASAAESEKLVSSFQEAAKVFKGKLMFVYIERDNEDYGKPVVDYFGIVGDAPLVLAYTGNADGKKYLLDGEVTLDKIKSFAEDFLADKLKPYYKSDPIPETNDGNVKIVVGKNFDEIVLDESKDVLLEIYAPWCPYCQSLEPTYNKLAMHLKGVDSIVIAKMDGTRNEHPKAKASDGFPTILFYPAGKKSSDPIIVDTERTAVALYKFLKKHVTIPFKAQKAVEAPSVESAKPAAAHEHVASIEAPNDYDNEMKDELLSERTNMTHIMIGERT</sequence>
<keyword evidence="10 12" id="KW-0676">Redox-active center</keyword>
<keyword evidence="8" id="KW-0325">Glycoprotein</keyword>
<comment type="catalytic activity">
    <reaction evidence="1 14">
        <text>Catalyzes the rearrangement of -S-S- bonds in proteins.</text>
        <dbReference type="EC" id="5.3.4.1"/>
    </reaction>
</comment>
<dbReference type="NCBIfam" id="TIGR01126">
    <property type="entry name" value="pdi_dom"/>
    <property type="match status" value="1"/>
</dbReference>
<dbReference type="Pfam" id="PF00085">
    <property type="entry name" value="Thioredoxin"/>
    <property type="match status" value="2"/>
</dbReference>
<keyword evidence="7 12" id="KW-1015">Disulfide bond</keyword>